<feature type="domain" description="RING-type" evidence="5">
    <location>
        <begin position="139"/>
        <end position="178"/>
    </location>
</feature>
<evidence type="ECO:0000256" key="3">
    <source>
        <dbReference type="PROSITE-ProRule" id="PRU00175"/>
    </source>
</evidence>
<feature type="compositionally biased region" description="Polar residues" evidence="4">
    <location>
        <begin position="95"/>
        <end position="108"/>
    </location>
</feature>
<dbReference type="EMBL" id="JARKIK010000126">
    <property type="protein sequence ID" value="KAK8721116.1"/>
    <property type="molecule type" value="Genomic_DNA"/>
</dbReference>
<feature type="compositionally biased region" description="Low complexity" evidence="4">
    <location>
        <begin position="21"/>
        <end position="31"/>
    </location>
</feature>
<dbReference type="AlphaFoldDB" id="A0AAW0VXC6"/>
<dbReference type="InterPro" id="IPR013083">
    <property type="entry name" value="Znf_RING/FYVE/PHD"/>
</dbReference>
<dbReference type="GO" id="GO:0008270">
    <property type="term" value="F:zinc ion binding"/>
    <property type="evidence" value="ECO:0007669"/>
    <property type="project" value="UniProtKB-KW"/>
</dbReference>
<dbReference type="PANTHER" id="PTHR22696:SF1">
    <property type="entry name" value="E3 UBIQUITIN-PROTEIN LIGASE RNF26"/>
    <property type="match status" value="1"/>
</dbReference>
<dbReference type="Proteomes" id="UP001445076">
    <property type="component" value="Unassembled WGS sequence"/>
</dbReference>
<reference evidence="6 7" key="1">
    <citation type="journal article" date="2024" name="BMC Genomics">
        <title>Genome assembly of redclaw crayfish (Cherax quadricarinatus) provides insights into its immune adaptation and hypoxia tolerance.</title>
        <authorList>
            <person name="Liu Z."/>
            <person name="Zheng J."/>
            <person name="Li H."/>
            <person name="Fang K."/>
            <person name="Wang S."/>
            <person name="He J."/>
            <person name="Zhou D."/>
            <person name="Weng S."/>
            <person name="Chi M."/>
            <person name="Gu Z."/>
            <person name="He J."/>
            <person name="Li F."/>
            <person name="Wang M."/>
        </authorList>
    </citation>
    <scope>NUCLEOTIDE SEQUENCE [LARGE SCALE GENOMIC DNA]</scope>
    <source>
        <strain evidence="6">ZL_2023a</strain>
    </source>
</reference>
<keyword evidence="1 3" id="KW-0863">Zinc-finger</keyword>
<dbReference type="PROSITE" id="PS50089">
    <property type="entry name" value="ZF_RING_2"/>
    <property type="match status" value="1"/>
</dbReference>
<dbReference type="GO" id="GO:0016567">
    <property type="term" value="P:protein ubiquitination"/>
    <property type="evidence" value="ECO:0007669"/>
    <property type="project" value="TreeGrafter"/>
</dbReference>
<dbReference type="InterPro" id="IPR001841">
    <property type="entry name" value="Znf_RING"/>
</dbReference>
<protein>
    <recommendedName>
        <fullName evidence="5">RING-type domain-containing protein</fullName>
    </recommendedName>
</protein>
<feature type="region of interest" description="Disordered" evidence="4">
    <location>
        <begin position="1"/>
        <end position="31"/>
    </location>
</feature>
<sequence>PPIEIDTDEEELDDTNDENGNDNNDNVPDLNLPQNQFFAYQINVANPVPNQVHEPDNYPLLNDAAEPQNPAPVPLLPAGLTRRPLTRQRMHEQSQENTSFAPENSFTKSKNREESTSRVDGQAYQLYRELEQEREDRLCVVCQDQVKCVILLPCRHLCLCDACRSAIITRDNTCPVCRRPIIQTLRVYV</sequence>
<evidence type="ECO:0000256" key="2">
    <source>
        <dbReference type="ARBA" id="ARBA00022833"/>
    </source>
</evidence>
<dbReference type="Pfam" id="PF13920">
    <property type="entry name" value="zf-C3HC4_3"/>
    <property type="match status" value="1"/>
</dbReference>
<evidence type="ECO:0000313" key="6">
    <source>
        <dbReference type="EMBL" id="KAK8721116.1"/>
    </source>
</evidence>
<feature type="region of interest" description="Disordered" evidence="4">
    <location>
        <begin position="51"/>
        <end position="119"/>
    </location>
</feature>
<evidence type="ECO:0000259" key="5">
    <source>
        <dbReference type="PROSITE" id="PS50089"/>
    </source>
</evidence>
<comment type="caution">
    <text evidence="6">The sequence shown here is derived from an EMBL/GenBank/DDBJ whole genome shotgun (WGS) entry which is preliminary data.</text>
</comment>
<dbReference type="GO" id="GO:0061630">
    <property type="term" value="F:ubiquitin protein ligase activity"/>
    <property type="evidence" value="ECO:0007669"/>
    <property type="project" value="TreeGrafter"/>
</dbReference>
<name>A0AAW0VXC6_CHEQU</name>
<dbReference type="Gene3D" id="3.30.40.10">
    <property type="entry name" value="Zinc/RING finger domain, C3HC4 (zinc finger)"/>
    <property type="match status" value="1"/>
</dbReference>
<feature type="compositionally biased region" description="Acidic residues" evidence="4">
    <location>
        <begin position="1"/>
        <end position="20"/>
    </location>
</feature>
<dbReference type="GO" id="GO:0006511">
    <property type="term" value="P:ubiquitin-dependent protein catabolic process"/>
    <property type="evidence" value="ECO:0007669"/>
    <property type="project" value="TreeGrafter"/>
</dbReference>
<evidence type="ECO:0000256" key="1">
    <source>
        <dbReference type="ARBA" id="ARBA00022771"/>
    </source>
</evidence>
<dbReference type="SUPFAM" id="SSF57850">
    <property type="entry name" value="RING/U-box"/>
    <property type="match status" value="1"/>
</dbReference>
<organism evidence="6 7">
    <name type="scientific">Cherax quadricarinatus</name>
    <name type="common">Australian red claw crayfish</name>
    <dbReference type="NCBI Taxonomy" id="27406"/>
    <lineage>
        <taxon>Eukaryota</taxon>
        <taxon>Metazoa</taxon>
        <taxon>Ecdysozoa</taxon>
        <taxon>Arthropoda</taxon>
        <taxon>Crustacea</taxon>
        <taxon>Multicrustacea</taxon>
        <taxon>Malacostraca</taxon>
        <taxon>Eumalacostraca</taxon>
        <taxon>Eucarida</taxon>
        <taxon>Decapoda</taxon>
        <taxon>Pleocyemata</taxon>
        <taxon>Astacidea</taxon>
        <taxon>Parastacoidea</taxon>
        <taxon>Parastacidae</taxon>
        <taxon>Cherax</taxon>
    </lineage>
</organism>
<evidence type="ECO:0000313" key="7">
    <source>
        <dbReference type="Proteomes" id="UP001445076"/>
    </source>
</evidence>
<gene>
    <name evidence="6" type="ORF">OTU49_012928</name>
</gene>
<proteinExistence type="predicted"/>
<keyword evidence="7" id="KW-1185">Reference proteome</keyword>
<dbReference type="PANTHER" id="PTHR22696">
    <property type="entry name" value="E3 UBIQUITIN-PROTEIN LIGASE RNF26"/>
    <property type="match status" value="1"/>
</dbReference>
<evidence type="ECO:0000256" key="4">
    <source>
        <dbReference type="SAM" id="MobiDB-lite"/>
    </source>
</evidence>
<keyword evidence="2" id="KW-0862">Zinc</keyword>
<feature type="non-terminal residue" evidence="6">
    <location>
        <position position="1"/>
    </location>
</feature>
<keyword evidence="1 3" id="KW-0479">Metal-binding</keyword>
<accession>A0AAW0VXC6</accession>